<dbReference type="RefSeq" id="WP_238479592.1">
    <property type="nucleotide sequence ID" value="NZ_CP064786.1"/>
</dbReference>
<protein>
    <submittedName>
        <fullName evidence="6">Succinylglutamate desuccinylase</fullName>
    </submittedName>
</protein>
<name>A0A897MPC9_9EURY</name>
<dbReference type="InterPro" id="IPR050178">
    <property type="entry name" value="AspA/AstE_fam"/>
</dbReference>
<dbReference type="GO" id="GO:0046872">
    <property type="term" value="F:metal ion binding"/>
    <property type="evidence" value="ECO:0007669"/>
    <property type="project" value="UniProtKB-KW"/>
</dbReference>
<dbReference type="Pfam" id="PF24827">
    <property type="entry name" value="AstE_AspA_cat"/>
    <property type="match status" value="1"/>
</dbReference>
<dbReference type="GeneID" id="70684610"/>
<proteinExistence type="predicted"/>
<feature type="domain" description="Succinylglutamate desuccinylase/Aspartoacylase catalytic" evidence="5">
    <location>
        <begin position="10"/>
        <end position="113"/>
    </location>
</feature>
<evidence type="ECO:0000256" key="3">
    <source>
        <dbReference type="ARBA" id="ARBA00022801"/>
    </source>
</evidence>
<gene>
    <name evidence="6" type="primary">astE</name>
    <name evidence="6" type="ORF">AArcS_1227</name>
</gene>
<evidence type="ECO:0000259" key="5">
    <source>
        <dbReference type="Pfam" id="PF24827"/>
    </source>
</evidence>
<dbReference type="Gene3D" id="3.40.630.10">
    <property type="entry name" value="Zn peptidases"/>
    <property type="match status" value="1"/>
</dbReference>
<sequence>MRVEQLGEGTPTVAVVAGIHGDEPGGVSAVERLIEASPPVERPVMLVVVNERALEANVRYVDTDLNRAFPGDRTQDAYESKLAVDLAERLEGCTVLSLHSTRSHPEPFMVVDQVDPLVERLAAQLPVESVVDTSDFIQGRLFAAVRTIEVECGLQGSDAAADTALRLTLAYLRAMDVLAPDVAVELAEEFGVGPLDEPARTGTPVYRLAEQIPKIPDENYEVLVDNFEHVEKGERFATGPAGDMIADESFYPVLLSADGYKSMLGYAGRRQRIIDAPPQQQ</sequence>
<evidence type="ECO:0000256" key="1">
    <source>
        <dbReference type="ARBA" id="ARBA00001947"/>
    </source>
</evidence>
<dbReference type="PANTHER" id="PTHR15162:SF7">
    <property type="entry name" value="SUCCINYLGLUTAMATE DESUCCINYLASE"/>
    <property type="match status" value="1"/>
</dbReference>
<dbReference type="InterPro" id="IPR055438">
    <property type="entry name" value="AstE_AspA_cat"/>
</dbReference>
<dbReference type="GO" id="GO:0005829">
    <property type="term" value="C:cytosol"/>
    <property type="evidence" value="ECO:0007669"/>
    <property type="project" value="TreeGrafter"/>
</dbReference>
<evidence type="ECO:0000313" key="7">
    <source>
        <dbReference type="Proteomes" id="UP000663586"/>
    </source>
</evidence>
<dbReference type="PANTHER" id="PTHR15162">
    <property type="entry name" value="ASPARTOACYLASE"/>
    <property type="match status" value="1"/>
</dbReference>
<accession>A0A897MPC9</accession>
<dbReference type="SUPFAM" id="SSF53187">
    <property type="entry name" value="Zn-dependent exopeptidases"/>
    <property type="match status" value="1"/>
</dbReference>
<keyword evidence="2" id="KW-0479">Metal-binding</keyword>
<dbReference type="Proteomes" id="UP000663586">
    <property type="component" value="Chromosome"/>
</dbReference>
<dbReference type="GO" id="GO:0016788">
    <property type="term" value="F:hydrolase activity, acting on ester bonds"/>
    <property type="evidence" value="ECO:0007669"/>
    <property type="project" value="InterPro"/>
</dbReference>
<keyword evidence="7" id="KW-1185">Reference proteome</keyword>
<dbReference type="KEGG" id="hara:AArcS_1227"/>
<reference evidence="6" key="1">
    <citation type="submission" date="2020-11" db="EMBL/GenBank/DDBJ databases">
        <title>Carbohydrate-dependent, anaerobic sulfur respiration: A novel catabolism in halophilic archaea.</title>
        <authorList>
            <person name="Sorokin D.Y."/>
            <person name="Messina E."/>
            <person name="Smedile F."/>
            <person name="La Cono V."/>
            <person name="Hallsworth J.E."/>
            <person name="Yakimov M.M."/>
        </authorList>
    </citation>
    <scope>NUCLEOTIDE SEQUENCE</scope>
    <source>
        <strain evidence="6">AArc-S</strain>
    </source>
</reference>
<dbReference type="EMBL" id="CP064786">
    <property type="protein sequence ID" value="QSG02444.1"/>
    <property type="molecule type" value="Genomic_DNA"/>
</dbReference>
<dbReference type="AlphaFoldDB" id="A0A897MPC9"/>
<keyword evidence="4" id="KW-0862">Zinc</keyword>
<evidence type="ECO:0000256" key="2">
    <source>
        <dbReference type="ARBA" id="ARBA00022723"/>
    </source>
</evidence>
<evidence type="ECO:0000256" key="4">
    <source>
        <dbReference type="ARBA" id="ARBA00022833"/>
    </source>
</evidence>
<comment type="cofactor">
    <cofactor evidence="1">
        <name>Zn(2+)</name>
        <dbReference type="ChEBI" id="CHEBI:29105"/>
    </cofactor>
</comment>
<evidence type="ECO:0000313" key="6">
    <source>
        <dbReference type="EMBL" id="QSG02444.1"/>
    </source>
</evidence>
<organism evidence="6 7">
    <name type="scientific">Natranaeroarchaeum sulfidigenes</name>
    <dbReference type="NCBI Taxonomy" id="2784880"/>
    <lineage>
        <taxon>Archaea</taxon>
        <taxon>Methanobacteriati</taxon>
        <taxon>Methanobacteriota</taxon>
        <taxon>Stenosarchaea group</taxon>
        <taxon>Halobacteria</taxon>
        <taxon>Halobacteriales</taxon>
        <taxon>Natronoarchaeaceae</taxon>
        <taxon>Natranaeroarchaeum</taxon>
    </lineage>
</organism>
<keyword evidence="3" id="KW-0378">Hydrolase</keyword>